<evidence type="ECO:0000256" key="1">
    <source>
        <dbReference type="ARBA" id="ARBA00022630"/>
    </source>
</evidence>
<keyword evidence="1" id="KW-0285">Flavoprotein</keyword>
<evidence type="ECO:0000256" key="3">
    <source>
        <dbReference type="SAM" id="Phobius"/>
    </source>
</evidence>
<dbReference type="PRINTS" id="PR00368">
    <property type="entry name" value="FADPNR"/>
</dbReference>
<accession>A0ABY3AAX2</accession>
<reference evidence="5 6" key="1">
    <citation type="submission" date="2019-06" db="EMBL/GenBank/DDBJ databases">
        <title>A large-scale integrated study on North Sea by COGITO (Coastal Microbe Genomic &amp; Taxonomic Observatory).</title>
        <authorList>
            <person name="Teeling H."/>
        </authorList>
    </citation>
    <scope>NUCLEOTIDE SEQUENCE [LARGE SCALE GENOMIC DNA]</scope>
    <source>
        <strain evidence="5 6">MAR_2009_79</strain>
    </source>
</reference>
<sequence length="307" mass="34191">MSDKKHFDVIIIGGSYSGLAAAMALGRALRKVLIIDSGKPCNRQTPYSHNFLTQDGKTPKEIATLAKQQVTMYDSVEFFNSLATKVSKTENGFEVQTSSGDIFKSKKLIFATGIKDEMPSIKGFSECWGISVLHCPYCHGYEVRNETTGIFGNGEYGFEFSKLISNWTKDLTLFTNGKSILTVEQSAILERHQIKIMEKEIAELEHINGQLQNIIFKDGSKKSVKAIYTRLPFEQHCPIPEQLGCELTEDGYIKIDDAHKTTINGIFASGDNVTRMRTVANAVSMGTTTGMMVNKELIEEKFTNKSK</sequence>
<proteinExistence type="predicted"/>
<keyword evidence="6" id="KW-1185">Reference proteome</keyword>
<dbReference type="RefSeq" id="WP_142189080.1">
    <property type="nucleotide sequence ID" value="NZ_VHIF01000001.1"/>
</dbReference>
<keyword evidence="3" id="KW-1133">Transmembrane helix</keyword>
<feature type="domain" description="FAD/NAD(P)-binding" evidence="4">
    <location>
        <begin position="7"/>
        <end position="286"/>
    </location>
</feature>
<dbReference type="Gene3D" id="3.50.50.60">
    <property type="entry name" value="FAD/NAD(P)-binding domain"/>
    <property type="match status" value="2"/>
</dbReference>
<dbReference type="InterPro" id="IPR036188">
    <property type="entry name" value="FAD/NAD-bd_sf"/>
</dbReference>
<dbReference type="SUPFAM" id="SSF51905">
    <property type="entry name" value="FAD/NAD(P)-binding domain"/>
    <property type="match status" value="2"/>
</dbReference>
<organism evidence="5 6">
    <name type="scientific">Arenibacter algicola</name>
    <dbReference type="NCBI Taxonomy" id="616991"/>
    <lineage>
        <taxon>Bacteria</taxon>
        <taxon>Pseudomonadati</taxon>
        <taxon>Bacteroidota</taxon>
        <taxon>Flavobacteriia</taxon>
        <taxon>Flavobacteriales</taxon>
        <taxon>Flavobacteriaceae</taxon>
        <taxon>Arenibacter</taxon>
    </lineage>
</organism>
<evidence type="ECO:0000256" key="2">
    <source>
        <dbReference type="ARBA" id="ARBA00023002"/>
    </source>
</evidence>
<feature type="transmembrane region" description="Helical" evidence="3">
    <location>
        <begin position="6"/>
        <end position="25"/>
    </location>
</feature>
<dbReference type="PANTHER" id="PTHR48105">
    <property type="entry name" value="THIOREDOXIN REDUCTASE 1-RELATED-RELATED"/>
    <property type="match status" value="1"/>
</dbReference>
<gene>
    <name evidence="5" type="ORF">GQ41_1643</name>
</gene>
<evidence type="ECO:0000313" key="5">
    <source>
        <dbReference type="EMBL" id="TQO37048.1"/>
    </source>
</evidence>
<keyword evidence="2" id="KW-0560">Oxidoreductase</keyword>
<dbReference type="EMBL" id="VHIF01000001">
    <property type="protein sequence ID" value="TQO37048.1"/>
    <property type="molecule type" value="Genomic_DNA"/>
</dbReference>
<evidence type="ECO:0000313" key="6">
    <source>
        <dbReference type="Proteomes" id="UP000315363"/>
    </source>
</evidence>
<keyword evidence="3" id="KW-0812">Transmembrane</keyword>
<protein>
    <submittedName>
        <fullName evidence="5">Thioredoxin reductase</fullName>
    </submittedName>
</protein>
<keyword evidence="3" id="KW-0472">Membrane</keyword>
<dbReference type="InterPro" id="IPR050097">
    <property type="entry name" value="Ferredoxin-NADP_redctase_2"/>
</dbReference>
<dbReference type="InterPro" id="IPR023753">
    <property type="entry name" value="FAD/NAD-binding_dom"/>
</dbReference>
<name>A0ABY3AAX2_9FLAO</name>
<dbReference type="Pfam" id="PF07992">
    <property type="entry name" value="Pyr_redox_2"/>
    <property type="match status" value="1"/>
</dbReference>
<evidence type="ECO:0000259" key="4">
    <source>
        <dbReference type="Pfam" id="PF07992"/>
    </source>
</evidence>
<comment type="caution">
    <text evidence="5">The sequence shown here is derived from an EMBL/GenBank/DDBJ whole genome shotgun (WGS) entry which is preliminary data.</text>
</comment>
<dbReference type="Proteomes" id="UP000315363">
    <property type="component" value="Unassembled WGS sequence"/>
</dbReference>
<dbReference type="PRINTS" id="PR00469">
    <property type="entry name" value="PNDRDTASEII"/>
</dbReference>